<feature type="domain" description="S1 motif" evidence="16">
    <location>
        <begin position="39"/>
        <end position="125"/>
    </location>
</feature>
<comment type="subcellular location">
    <subcellularLocation>
        <location evidence="2">Cytoplasm</location>
    </subcellularLocation>
</comment>
<organism evidence="17 18">
    <name type="scientific">Caldicellulosiruptor changbaiensis</name>
    <dbReference type="NCBI Taxonomy" id="1222016"/>
    <lineage>
        <taxon>Bacteria</taxon>
        <taxon>Bacillati</taxon>
        <taxon>Bacillota</taxon>
        <taxon>Bacillota incertae sedis</taxon>
        <taxon>Caldicellulosiruptorales</taxon>
        <taxon>Caldicellulosiruptoraceae</taxon>
        <taxon>Caldicellulosiruptor</taxon>
    </lineage>
</organism>
<evidence type="ECO:0000256" key="8">
    <source>
        <dbReference type="ARBA" id="ARBA00022694"/>
    </source>
</evidence>
<accession>A0A3T0D458</accession>
<sequence length="571" mass="65613">MQSEIIVDVSFGETRVAVLEDKELVEIYIERNDQQSIVGNIYKGVVENILPGMDAAFVNIGQDKNAFLYLGDINRLEFGDTDEYYEIKTNPLALRCGQEIVVQVIKEAYDQKGPRVTTNITLPGRYLVLLPNTEYIGISKRIEFEEERTRLKEIACKIKPDGMGLIVRTAAEGKSEEVLRNELEFLKNLWQKIRQKSKESAPVLLYKDYDLVFKAVRDMFTNQVDRFVINDRKKYNKIIEFLSTYAPSLKSKVEYFNLATNIFEYFQIEQKLSKALSKRVWLKSGGYIVIDETEALTVIDVNTGKFVGKNDVSETILKTNLEAAVEIARQIRLRDIGGIIIIDFIDMKNPEHQKLVLDALKEALKRDKTKTVVVGITPLGLVEMTRKKVRQRLSCIMQSCCPYCEGSGKILSPETVALKVLKEIEWYFKNRVEEKFFVEINTKVCEVLRKGEVDRIKELQEKYKKKIYLKASSNIHINKFTICPVKDEDHYMALCGALSEGDEVLAFVEEEDKFNPKNAVGYVNQNRIEFDDASDLIGKYIYAKVEKVYGTLSKGKILEVCEENKEDVREF</sequence>
<keyword evidence="6" id="KW-0698">rRNA processing</keyword>
<dbReference type="InterPro" id="IPR004659">
    <property type="entry name" value="RNase_E/G"/>
</dbReference>
<keyword evidence="11" id="KW-0699">rRNA-binding</keyword>
<dbReference type="SMART" id="SM00316">
    <property type="entry name" value="S1"/>
    <property type="match status" value="1"/>
</dbReference>
<evidence type="ECO:0000256" key="7">
    <source>
        <dbReference type="ARBA" id="ARBA00022555"/>
    </source>
</evidence>
<dbReference type="PANTHER" id="PTHR30001">
    <property type="entry name" value="RIBONUCLEASE"/>
    <property type="match status" value="1"/>
</dbReference>
<evidence type="ECO:0000259" key="16">
    <source>
        <dbReference type="PROSITE" id="PS50126"/>
    </source>
</evidence>
<evidence type="ECO:0000256" key="10">
    <source>
        <dbReference type="ARBA" id="ARBA00022723"/>
    </source>
</evidence>
<evidence type="ECO:0000256" key="2">
    <source>
        <dbReference type="ARBA" id="ARBA00004496"/>
    </source>
</evidence>
<comment type="similarity">
    <text evidence="3">Belongs to the RNase E/G family. RNase G subfamily.</text>
</comment>
<keyword evidence="10" id="KW-0479">Metal-binding</keyword>
<protein>
    <recommendedName>
        <fullName evidence="4">Ribonuclease G</fullName>
    </recommendedName>
</protein>
<dbReference type="GO" id="GO:0046872">
    <property type="term" value="F:metal ion binding"/>
    <property type="evidence" value="ECO:0007669"/>
    <property type="project" value="UniProtKB-KW"/>
</dbReference>
<keyword evidence="18" id="KW-1185">Reference proteome</keyword>
<dbReference type="Proteomes" id="UP000282930">
    <property type="component" value="Chromosome"/>
</dbReference>
<evidence type="ECO:0000256" key="4">
    <source>
        <dbReference type="ARBA" id="ARBA00017719"/>
    </source>
</evidence>
<keyword evidence="5" id="KW-0963">Cytoplasm</keyword>
<dbReference type="GO" id="GO:0005737">
    <property type="term" value="C:cytoplasm"/>
    <property type="evidence" value="ECO:0007669"/>
    <property type="project" value="UniProtKB-SubCell"/>
</dbReference>
<keyword evidence="12" id="KW-0255">Endonuclease</keyword>
<keyword evidence="15" id="KW-0694">RNA-binding</keyword>
<dbReference type="GO" id="GO:0004519">
    <property type="term" value="F:endonuclease activity"/>
    <property type="evidence" value="ECO:0007669"/>
    <property type="project" value="UniProtKB-KW"/>
</dbReference>
<keyword evidence="7" id="KW-0820">tRNA-binding</keyword>
<dbReference type="CDD" id="cd04453">
    <property type="entry name" value="S1_RNase_E"/>
    <property type="match status" value="1"/>
</dbReference>
<dbReference type="Gene3D" id="2.40.50.140">
    <property type="entry name" value="Nucleic acid-binding proteins"/>
    <property type="match status" value="1"/>
</dbReference>
<comment type="cofactor">
    <cofactor evidence="1">
        <name>Mg(2+)</name>
        <dbReference type="ChEBI" id="CHEBI:18420"/>
    </cofactor>
</comment>
<dbReference type="NCBIfam" id="TIGR00757">
    <property type="entry name" value="RNaseEG"/>
    <property type="match status" value="1"/>
</dbReference>
<dbReference type="InterPro" id="IPR003029">
    <property type="entry name" value="S1_domain"/>
</dbReference>
<evidence type="ECO:0000313" key="18">
    <source>
        <dbReference type="Proteomes" id="UP000282930"/>
    </source>
</evidence>
<dbReference type="GO" id="GO:0019843">
    <property type="term" value="F:rRNA binding"/>
    <property type="evidence" value="ECO:0007669"/>
    <property type="project" value="UniProtKB-KW"/>
</dbReference>
<dbReference type="Gene3D" id="3.40.1260.20">
    <property type="entry name" value="Ribonuclease E, catalytic domain"/>
    <property type="match status" value="1"/>
</dbReference>
<keyword evidence="14" id="KW-0460">Magnesium</keyword>
<evidence type="ECO:0000256" key="13">
    <source>
        <dbReference type="ARBA" id="ARBA00022801"/>
    </source>
</evidence>
<keyword evidence="8" id="KW-0819">tRNA processing</keyword>
<evidence type="ECO:0000256" key="5">
    <source>
        <dbReference type="ARBA" id="ARBA00022490"/>
    </source>
</evidence>
<gene>
    <name evidence="17" type="ORF">ELD05_03515</name>
</gene>
<name>A0A3T0D458_9FIRM</name>
<dbReference type="GO" id="GO:0016787">
    <property type="term" value="F:hydrolase activity"/>
    <property type="evidence" value="ECO:0007669"/>
    <property type="project" value="UniProtKB-KW"/>
</dbReference>
<keyword evidence="13" id="KW-0378">Hydrolase</keyword>
<dbReference type="AlphaFoldDB" id="A0A3T0D458"/>
<dbReference type="InterPro" id="IPR019307">
    <property type="entry name" value="RNA-bd_AU-1/RNase_E/G"/>
</dbReference>
<dbReference type="SUPFAM" id="SSF50249">
    <property type="entry name" value="Nucleic acid-binding proteins"/>
    <property type="match status" value="1"/>
</dbReference>
<dbReference type="GO" id="GO:0006364">
    <property type="term" value="P:rRNA processing"/>
    <property type="evidence" value="ECO:0007669"/>
    <property type="project" value="UniProtKB-KW"/>
</dbReference>
<dbReference type="RefSeq" id="WP_127351383.1">
    <property type="nucleotide sequence ID" value="NZ_CP034791.1"/>
</dbReference>
<evidence type="ECO:0000256" key="14">
    <source>
        <dbReference type="ARBA" id="ARBA00022842"/>
    </source>
</evidence>
<dbReference type="InterPro" id="IPR012340">
    <property type="entry name" value="NA-bd_OB-fold"/>
</dbReference>
<dbReference type="Pfam" id="PF20833">
    <property type="entry name" value="RNase_E_G_Thio"/>
    <property type="match status" value="1"/>
</dbReference>
<evidence type="ECO:0000256" key="3">
    <source>
        <dbReference type="ARBA" id="ARBA00005663"/>
    </source>
</evidence>
<evidence type="ECO:0000313" key="17">
    <source>
        <dbReference type="EMBL" id="AZT89796.1"/>
    </source>
</evidence>
<evidence type="ECO:0000256" key="6">
    <source>
        <dbReference type="ARBA" id="ARBA00022552"/>
    </source>
</evidence>
<reference evidence="17 18" key="1">
    <citation type="submission" date="2018-12" db="EMBL/GenBank/DDBJ databases">
        <title>Genome sequence from the cellulolytic species, Caldicellulosiruptor changbaiensis.</title>
        <authorList>
            <person name="Blumer-Schuette S.E."/>
            <person name="Mendoza C."/>
        </authorList>
    </citation>
    <scope>NUCLEOTIDE SEQUENCE [LARGE SCALE GENOMIC DNA]</scope>
    <source>
        <strain evidence="17 18">CBS-Z</strain>
    </source>
</reference>
<evidence type="ECO:0000256" key="15">
    <source>
        <dbReference type="ARBA" id="ARBA00022884"/>
    </source>
</evidence>
<dbReference type="PROSITE" id="PS50126">
    <property type="entry name" value="S1"/>
    <property type="match status" value="1"/>
</dbReference>
<dbReference type="KEGG" id="ccha:ELD05_03515"/>
<dbReference type="GO" id="GO:0000049">
    <property type="term" value="F:tRNA binding"/>
    <property type="evidence" value="ECO:0007669"/>
    <property type="project" value="UniProtKB-KW"/>
</dbReference>
<evidence type="ECO:0000256" key="1">
    <source>
        <dbReference type="ARBA" id="ARBA00001946"/>
    </source>
</evidence>
<evidence type="ECO:0000256" key="12">
    <source>
        <dbReference type="ARBA" id="ARBA00022759"/>
    </source>
</evidence>
<dbReference type="GO" id="GO:0004540">
    <property type="term" value="F:RNA nuclease activity"/>
    <property type="evidence" value="ECO:0007669"/>
    <property type="project" value="InterPro"/>
</dbReference>
<proteinExistence type="inferred from homology"/>
<evidence type="ECO:0000256" key="11">
    <source>
        <dbReference type="ARBA" id="ARBA00022730"/>
    </source>
</evidence>
<dbReference type="GO" id="GO:0008033">
    <property type="term" value="P:tRNA processing"/>
    <property type="evidence" value="ECO:0007669"/>
    <property type="project" value="UniProtKB-KW"/>
</dbReference>
<dbReference type="Pfam" id="PF10150">
    <property type="entry name" value="RNase_E_G"/>
    <property type="match status" value="1"/>
</dbReference>
<dbReference type="PANTHER" id="PTHR30001:SF0">
    <property type="entry name" value="RIBONUCLEASE G"/>
    <property type="match status" value="1"/>
</dbReference>
<evidence type="ECO:0000256" key="9">
    <source>
        <dbReference type="ARBA" id="ARBA00022722"/>
    </source>
</evidence>
<dbReference type="InterPro" id="IPR048583">
    <property type="entry name" value="RNase_E_G_thioredoxin-like"/>
</dbReference>
<keyword evidence="9" id="KW-0540">Nuclease</keyword>
<dbReference type="EMBL" id="CP034791">
    <property type="protein sequence ID" value="AZT89796.1"/>
    <property type="molecule type" value="Genomic_DNA"/>
</dbReference>